<gene>
    <name evidence="1" type="ORF">FB470_003189</name>
</gene>
<evidence type="ECO:0000313" key="2">
    <source>
        <dbReference type="Proteomes" id="UP001229651"/>
    </source>
</evidence>
<evidence type="ECO:0008006" key="3">
    <source>
        <dbReference type="Google" id="ProtNLM"/>
    </source>
</evidence>
<protein>
    <recommendedName>
        <fullName evidence="3">DUF742 domain-containing protein</fullName>
    </recommendedName>
</protein>
<dbReference type="Proteomes" id="UP001229651">
    <property type="component" value="Unassembled WGS sequence"/>
</dbReference>
<reference evidence="1 2" key="1">
    <citation type="submission" date="2023-07" db="EMBL/GenBank/DDBJ databases">
        <title>Sequencing the genomes of 1000 actinobacteria strains.</title>
        <authorList>
            <person name="Klenk H.-P."/>
        </authorList>
    </citation>
    <scope>NUCLEOTIDE SEQUENCE [LARGE SCALE GENOMIC DNA]</scope>
    <source>
        <strain evidence="1 2">DSM 45805</strain>
    </source>
</reference>
<sequence>MMMIPRDEDTWFDDAAGPIARPYTITGGRTHAGNIDLQLLSLVVALPGPAEAATMAPEYARIVRLCQRPLSVAEVAAHLDLPVPIVKVLLADLIERGHVIYRTSQPLSDTPEQHVLQAVLDGIRRL</sequence>
<proteinExistence type="predicted"/>
<organism evidence="1 2">
    <name type="scientific">Amycolatopsis thermophila</name>
    <dbReference type="NCBI Taxonomy" id="206084"/>
    <lineage>
        <taxon>Bacteria</taxon>
        <taxon>Bacillati</taxon>
        <taxon>Actinomycetota</taxon>
        <taxon>Actinomycetes</taxon>
        <taxon>Pseudonocardiales</taxon>
        <taxon>Pseudonocardiaceae</taxon>
        <taxon>Amycolatopsis</taxon>
    </lineage>
</organism>
<dbReference type="PANTHER" id="PTHR36221">
    <property type="entry name" value="DUF742 DOMAIN-CONTAINING PROTEIN"/>
    <property type="match status" value="1"/>
</dbReference>
<keyword evidence="2" id="KW-1185">Reference proteome</keyword>
<name>A0ABU0EWC3_9PSEU</name>
<accession>A0ABU0EWC3</accession>
<dbReference type="InterPro" id="IPR007995">
    <property type="entry name" value="DUF742"/>
</dbReference>
<evidence type="ECO:0000313" key="1">
    <source>
        <dbReference type="EMBL" id="MDQ0379195.1"/>
    </source>
</evidence>
<comment type="caution">
    <text evidence="1">The sequence shown here is derived from an EMBL/GenBank/DDBJ whole genome shotgun (WGS) entry which is preliminary data.</text>
</comment>
<dbReference type="Pfam" id="PF05331">
    <property type="entry name" value="DUF742"/>
    <property type="match status" value="1"/>
</dbReference>
<dbReference type="PANTHER" id="PTHR36221:SF1">
    <property type="entry name" value="DUF742 DOMAIN-CONTAINING PROTEIN"/>
    <property type="match status" value="1"/>
</dbReference>
<dbReference type="EMBL" id="JAUSUT010000001">
    <property type="protein sequence ID" value="MDQ0379195.1"/>
    <property type="molecule type" value="Genomic_DNA"/>
</dbReference>